<feature type="binding site" evidence="9">
    <location>
        <position position="204"/>
    </location>
    <ligand>
        <name>Zn(2+)</name>
        <dbReference type="ChEBI" id="CHEBI:29105"/>
        <label>1</label>
    </ligand>
</feature>
<dbReference type="InterPro" id="IPR036869">
    <property type="entry name" value="J_dom_sf"/>
</dbReference>
<proteinExistence type="inferred from homology"/>
<dbReference type="PRINTS" id="PR00625">
    <property type="entry name" value="JDOMAIN"/>
</dbReference>
<feature type="repeat" description="CXXCXGXG motif" evidence="9">
    <location>
        <begin position="161"/>
        <end position="168"/>
    </location>
</feature>
<sequence length="357" mass="40020">MAKDYYAILGVDRNASQDDIKKAFRELAKKYHPDANPGNKEAEEKFKEIAEAYEVLSDPQKRKQYDETGTTDFNAGSGFNWQDFTHFDDINDIFNQFFGGNFGDTFFGGYTNQPDLDIYLRVNISLEDAYYGASKNVKYRRNAMCEHCSGTGAENKVLITCPTCHGSGQERITRGQGFFRMVTVTECRTCNGRGKIPQKPCTVCHGTGTVSKNEDISVNIPKGADTNLKLRLKNMGNSYGGVTGDLYIVLIVNNPPGIRRSGQDIYVEHTIDFPEAALGGEEEIKLFRESYNLKIPAGTQPGEILKIKGAGMPRINGHGSGDLNVIIKIEVPKHLTSRQKELLEEFRNEKKKSWFHF</sequence>
<feature type="domain" description="CR-type" evidence="12">
    <location>
        <begin position="132"/>
        <end position="213"/>
    </location>
</feature>
<evidence type="ECO:0000256" key="6">
    <source>
        <dbReference type="ARBA" id="ARBA00022833"/>
    </source>
</evidence>
<feature type="binding site" evidence="9">
    <location>
        <position position="187"/>
    </location>
    <ligand>
        <name>Zn(2+)</name>
        <dbReference type="ChEBI" id="CHEBI:29105"/>
        <label>2</label>
    </ligand>
</feature>
<evidence type="ECO:0000256" key="3">
    <source>
        <dbReference type="ARBA" id="ARBA00022723"/>
    </source>
</evidence>
<dbReference type="GO" id="GO:0051082">
    <property type="term" value="F:unfolded protein binding"/>
    <property type="evidence" value="ECO:0007669"/>
    <property type="project" value="UniProtKB-UniRule"/>
</dbReference>
<feature type="binding site" evidence="9">
    <location>
        <position position="164"/>
    </location>
    <ligand>
        <name>Zn(2+)</name>
        <dbReference type="ChEBI" id="CHEBI:29105"/>
        <label>2</label>
    </ligand>
</feature>
<comment type="similarity">
    <text evidence="9">Belongs to the DnaJ family.</text>
</comment>
<dbReference type="Gene3D" id="2.10.230.10">
    <property type="entry name" value="Heat shock protein DnaJ, cysteine-rich domain"/>
    <property type="match status" value="1"/>
</dbReference>
<comment type="domain">
    <text evidence="9">The J domain is necessary and sufficient to stimulate DnaK ATPase activity. Zinc center 1 plays an important role in the autonomous, DnaK-independent chaperone activity of DnaJ. Zinc center 2 is essential for interaction with DnaK and for DnaJ activity.</text>
</comment>
<keyword evidence="6 9" id="KW-0862">Zinc</keyword>
<feature type="repeat" description="CXXCXGXG motif" evidence="9">
    <location>
        <begin position="145"/>
        <end position="152"/>
    </location>
</feature>
<dbReference type="PANTHER" id="PTHR43096">
    <property type="entry name" value="DNAJ HOMOLOG 1, MITOCHONDRIAL-RELATED"/>
    <property type="match status" value="1"/>
</dbReference>
<dbReference type="InterPro" id="IPR002939">
    <property type="entry name" value="DnaJ_C"/>
</dbReference>
<dbReference type="SUPFAM" id="SSF57938">
    <property type="entry name" value="DnaJ/Hsp40 cysteine-rich domain"/>
    <property type="match status" value="1"/>
</dbReference>
<dbReference type="NCBIfam" id="NF010883">
    <property type="entry name" value="PRK14290.1"/>
    <property type="match status" value="1"/>
</dbReference>
<dbReference type="NCBIfam" id="NF008035">
    <property type="entry name" value="PRK10767.1"/>
    <property type="match status" value="1"/>
</dbReference>
<dbReference type="InterPro" id="IPR018253">
    <property type="entry name" value="DnaJ_domain_CS"/>
</dbReference>
<dbReference type="GO" id="GO:0009408">
    <property type="term" value="P:response to heat"/>
    <property type="evidence" value="ECO:0007669"/>
    <property type="project" value="InterPro"/>
</dbReference>
<dbReference type="FunFam" id="1.10.287.110:FF:000034">
    <property type="entry name" value="Chaperone protein DnaJ"/>
    <property type="match status" value="1"/>
</dbReference>
<keyword evidence="14" id="KW-1185">Reference proteome</keyword>
<dbReference type="InterPro" id="IPR036410">
    <property type="entry name" value="HSP_DnaJ_Cys-rich_dom_sf"/>
</dbReference>
<keyword evidence="4 9" id="KW-0677">Repeat</keyword>
<feature type="binding site" evidence="9">
    <location>
        <position position="148"/>
    </location>
    <ligand>
        <name>Zn(2+)</name>
        <dbReference type="ChEBI" id="CHEBI:29105"/>
        <label>1</label>
    </ligand>
</feature>
<feature type="binding site" evidence="9">
    <location>
        <position position="145"/>
    </location>
    <ligand>
        <name>Zn(2+)</name>
        <dbReference type="ChEBI" id="CHEBI:29105"/>
        <label>1</label>
    </ligand>
</feature>
<comment type="subcellular location">
    <subcellularLocation>
        <location evidence="9">Cytoplasm</location>
    </subcellularLocation>
</comment>
<comment type="caution">
    <text evidence="13">The sequence shown here is derived from an EMBL/GenBank/DDBJ whole genome shotgun (WGS) entry which is preliminary data.</text>
</comment>
<dbReference type="GO" id="GO:0005524">
    <property type="term" value="F:ATP binding"/>
    <property type="evidence" value="ECO:0007669"/>
    <property type="project" value="InterPro"/>
</dbReference>
<evidence type="ECO:0000256" key="2">
    <source>
        <dbReference type="ARBA" id="ARBA00022705"/>
    </source>
</evidence>
<dbReference type="SUPFAM" id="SSF49493">
    <property type="entry name" value="HSP40/DnaJ peptide-binding domain"/>
    <property type="match status" value="2"/>
</dbReference>
<feature type="repeat" description="CXXCXGXG motif" evidence="9">
    <location>
        <begin position="187"/>
        <end position="194"/>
    </location>
</feature>
<dbReference type="PROSITE" id="PS50076">
    <property type="entry name" value="DNAJ_2"/>
    <property type="match status" value="1"/>
</dbReference>
<dbReference type="FunFam" id="2.10.230.10:FF:000002">
    <property type="entry name" value="Molecular chaperone DnaJ"/>
    <property type="match status" value="1"/>
</dbReference>
<keyword evidence="7 9" id="KW-0346">Stress response</keyword>
<evidence type="ECO:0000259" key="11">
    <source>
        <dbReference type="PROSITE" id="PS50076"/>
    </source>
</evidence>
<dbReference type="AlphaFoldDB" id="A0A8G2FVK7"/>
<keyword evidence="1 9" id="KW-0963">Cytoplasm</keyword>
<evidence type="ECO:0000313" key="14">
    <source>
        <dbReference type="Proteomes" id="UP000192315"/>
    </source>
</evidence>
<evidence type="ECO:0000259" key="12">
    <source>
        <dbReference type="PROSITE" id="PS51188"/>
    </source>
</evidence>
<dbReference type="GO" id="GO:0006260">
    <property type="term" value="P:DNA replication"/>
    <property type="evidence" value="ECO:0007669"/>
    <property type="project" value="UniProtKB-KW"/>
</dbReference>
<evidence type="ECO:0000256" key="1">
    <source>
        <dbReference type="ARBA" id="ARBA00022490"/>
    </source>
</evidence>
<comment type="cofactor">
    <cofactor evidence="9">
        <name>Zn(2+)</name>
        <dbReference type="ChEBI" id="CHEBI:29105"/>
    </cofactor>
    <text evidence="9">Binds 2 Zn(2+) ions per monomer.</text>
</comment>
<accession>A0A8G2FVK7</accession>
<feature type="zinc finger region" description="CR-type" evidence="10">
    <location>
        <begin position="132"/>
        <end position="213"/>
    </location>
</feature>
<dbReference type="PROSITE" id="PS51188">
    <property type="entry name" value="ZF_CR"/>
    <property type="match status" value="1"/>
</dbReference>
<gene>
    <name evidence="9" type="primary">dnaJ</name>
    <name evidence="13" type="ORF">SAMN02745355_0133</name>
</gene>
<keyword evidence="8 9" id="KW-0143">Chaperone</keyword>
<dbReference type="FunFam" id="2.60.260.20:FF:000005">
    <property type="entry name" value="Chaperone protein dnaJ 1, mitochondrial"/>
    <property type="match status" value="1"/>
</dbReference>
<dbReference type="NCBIfam" id="TIGR02349">
    <property type="entry name" value="DnaJ_bact"/>
    <property type="match status" value="1"/>
</dbReference>
<evidence type="ECO:0000256" key="8">
    <source>
        <dbReference type="ARBA" id="ARBA00023186"/>
    </source>
</evidence>
<evidence type="ECO:0000256" key="9">
    <source>
        <dbReference type="HAMAP-Rule" id="MF_01152"/>
    </source>
</evidence>
<dbReference type="GO" id="GO:0005737">
    <property type="term" value="C:cytoplasm"/>
    <property type="evidence" value="ECO:0007669"/>
    <property type="project" value="UniProtKB-SubCell"/>
</dbReference>
<comment type="function">
    <text evidence="9">Participates actively in the response to hyperosmotic and heat shock by preventing the aggregation of stress-denatured proteins and by disaggregating proteins, also in an autonomous, DnaK-independent fashion. Unfolded proteins bind initially to DnaJ; upon interaction with the DnaJ-bound protein, DnaK hydrolyzes its bound ATP, resulting in the formation of a stable complex. GrpE releases ADP from DnaK; ATP binding to DnaK triggers the release of the substrate protein, thus completing the reaction cycle. Several rounds of ATP-dependent interactions between DnaJ, DnaK and GrpE are required for fully efficient folding. Also involved, together with DnaK and GrpE, in the DNA replication of plasmids through activation of initiation proteins.</text>
</comment>
<dbReference type="GO" id="GO:0031072">
    <property type="term" value="F:heat shock protein binding"/>
    <property type="evidence" value="ECO:0007669"/>
    <property type="project" value="InterPro"/>
</dbReference>
<dbReference type="Proteomes" id="UP000192315">
    <property type="component" value="Unassembled WGS sequence"/>
</dbReference>
<feature type="binding site" evidence="9">
    <location>
        <position position="201"/>
    </location>
    <ligand>
        <name>Zn(2+)</name>
        <dbReference type="ChEBI" id="CHEBI:29105"/>
        <label>1</label>
    </ligand>
</feature>
<dbReference type="InterPro" id="IPR012724">
    <property type="entry name" value="DnaJ"/>
</dbReference>
<evidence type="ECO:0000256" key="10">
    <source>
        <dbReference type="PROSITE-ProRule" id="PRU00546"/>
    </source>
</evidence>
<name>A0A8G2FVK7_PICTO</name>
<dbReference type="HAMAP" id="MF_01152">
    <property type="entry name" value="DnaJ"/>
    <property type="match status" value="1"/>
</dbReference>
<feature type="repeat" description="CXXCXGXG motif" evidence="9">
    <location>
        <begin position="201"/>
        <end position="208"/>
    </location>
</feature>
<dbReference type="GO" id="GO:0008270">
    <property type="term" value="F:zinc ion binding"/>
    <property type="evidence" value="ECO:0007669"/>
    <property type="project" value="UniProtKB-UniRule"/>
</dbReference>
<organism evidence="13 14">
    <name type="scientific">Picrophilus torridus (strain ATCC 700027 / DSM 9790 / JCM 10055 / NBRC 100828 / KAW 2/3)</name>
    <dbReference type="NCBI Taxonomy" id="1122961"/>
    <lineage>
        <taxon>Archaea</taxon>
        <taxon>Methanobacteriati</taxon>
        <taxon>Thermoplasmatota</taxon>
        <taxon>Thermoplasmata</taxon>
        <taxon>Thermoplasmatales</taxon>
        <taxon>Picrophilaceae</taxon>
        <taxon>Picrophilus</taxon>
    </lineage>
</organism>
<feature type="domain" description="J" evidence="11">
    <location>
        <begin position="4"/>
        <end position="69"/>
    </location>
</feature>
<dbReference type="SUPFAM" id="SSF46565">
    <property type="entry name" value="Chaperone J-domain"/>
    <property type="match status" value="1"/>
</dbReference>
<dbReference type="EMBL" id="FWYE01000001">
    <property type="protein sequence ID" value="SMD30264.1"/>
    <property type="molecule type" value="Genomic_DNA"/>
</dbReference>
<feature type="binding site" evidence="9">
    <location>
        <position position="190"/>
    </location>
    <ligand>
        <name>Zn(2+)</name>
        <dbReference type="ChEBI" id="CHEBI:29105"/>
        <label>2</label>
    </ligand>
</feature>
<dbReference type="CDD" id="cd10719">
    <property type="entry name" value="DnaJ_zf"/>
    <property type="match status" value="1"/>
</dbReference>
<keyword evidence="2 9" id="KW-0235">DNA replication</keyword>
<evidence type="ECO:0000313" key="13">
    <source>
        <dbReference type="EMBL" id="SMD30264.1"/>
    </source>
</evidence>
<keyword evidence="5 9" id="KW-0863">Zinc-finger</keyword>
<dbReference type="InterPro" id="IPR001305">
    <property type="entry name" value="HSP_DnaJ_Cys-rich_dom"/>
</dbReference>
<evidence type="ECO:0000256" key="4">
    <source>
        <dbReference type="ARBA" id="ARBA00022737"/>
    </source>
</evidence>
<dbReference type="RefSeq" id="WP_084272310.1">
    <property type="nucleotide sequence ID" value="NZ_FWYE01000001.1"/>
</dbReference>
<dbReference type="Gene3D" id="1.10.287.110">
    <property type="entry name" value="DnaJ domain"/>
    <property type="match status" value="1"/>
</dbReference>
<dbReference type="PROSITE" id="PS00636">
    <property type="entry name" value="DNAJ_1"/>
    <property type="match status" value="1"/>
</dbReference>
<dbReference type="InterPro" id="IPR001623">
    <property type="entry name" value="DnaJ_domain"/>
</dbReference>
<comment type="subunit">
    <text evidence="9">Homodimer.</text>
</comment>
<dbReference type="SMART" id="SM00271">
    <property type="entry name" value="DnaJ"/>
    <property type="match status" value="1"/>
</dbReference>
<evidence type="ECO:0000256" key="5">
    <source>
        <dbReference type="ARBA" id="ARBA00022771"/>
    </source>
</evidence>
<reference evidence="13 14" key="1">
    <citation type="submission" date="2017-04" db="EMBL/GenBank/DDBJ databases">
        <authorList>
            <person name="Varghese N."/>
            <person name="Submissions S."/>
        </authorList>
    </citation>
    <scope>NUCLEOTIDE SEQUENCE [LARGE SCALE GENOMIC DNA]</scope>
    <source>
        <strain evidence="13 14">DSM 9789</strain>
    </source>
</reference>
<dbReference type="Gene3D" id="2.60.260.20">
    <property type="entry name" value="Urease metallochaperone UreE, N-terminal domain"/>
    <property type="match status" value="2"/>
</dbReference>
<dbReference type="CDD" id="cd06257">
    <property type="entry name" value="DnaJ"/>
    <property type="match status" value="1"/>
</dbReference>
<evidence type="ECO:0000256" key="7">
    <source>
        <dbReference type="ARBA" id="ARBA00023016"/>
    </source>
</evidence>
<dbReference type="Pfam" id="PF01556">
    <property type="entry name" value="DnaJ_C"/>
    <property type="match status" value="1"/>
</dbReference>
<feature type="binding site" evidence="9">
    <location>
        <position position="161"/>
    </location>
    <ligand>
        <name>Zn(2+)</name>
        <dbReference type="ChEBI" id="CHEBI:29105"/>
        <label>2</label>
    </ligand>
</feature>
<dbReference type="CDD" id="cd10747">
    <property type="entry name" value="DnaJ_C"/>
    <property type="match status" value="1"/>
</dbReference>
<protein>
    <recommendedName>
        <fullName evidence="9">Chaperone protein DnaJ</fullName>
    </recommendedName>
</protein>
<dbReference type="Pfam" id="PF00684">
    <property type="entry name" value="DnaJ_CXXCXGXG"/>
    <property type="match status" value="1"/>
</dbReference>
<dbReference type="PANTHER" id="PTHR43096:SF48">
    <property type="entry name" value="CHAPERONE PROTEIN DNAJ"/>
    <property type="match status" value="1"/>
</dbReference>
<keyword evidence="3 9" id="KW-0479">Metal-binding</keyword>
<dbReference type="GO" id="GO:0042026">
    <property type="term" value="P:protein refolding"/>
    <property type="evidence" value="ECO:0007669"/>
    <property type="project" value="TreeGrafter"/>
</dbReference>
<dbReference type="InterPro" id="IPR008971">
    <property type="entry name" value="HSP40/DnaJ_pept-bd"/>
</dbReference>
<dbReference type="Pfam" id="PF00226">
    <property type="entry name" value="DnaJ"/>
    <property type="match status" value="1"/>
</dbReference>